<evidence type="ECO:0000313" key="3">
    <source>
        <dbReference type="EMBL" id="MBN3275896.1"/>
    </source>
</evidence>
<dbReference type="InterPro" id="IPR029274">
    <property type="entry name" value="DUF4615"/>
</dbReference>
<dbReference type="Proteomes" id="UP001166093">
    <property type="component" value="Unassembled WGS sequence"/>
</dbReference>
<evidence type="ECO:0000256" key="1">
    <source>
        <dbReference type="ARBA" id="ARBA00005707"/>
    </source>
</evidence>
<dbReference type="Pfam" id="PF15393">
    <property type="entry name" value="DUF4615"/>
    <property type="match status" value="2"/>
</dbReference>
<keyword evidence="4" id="KW-1185">Reference proteome</keyword>
<reference evidence="3" key="1">
    <citation type="journal article" date="2021" name="Cell">
        <title>Tracing the genetic footprints of vertebrate landing in non-teleost ray-finned fishes.</title>
        <authorList>
            <person name="Bi X."/>
            <person name="Wang K."/>
            <person name="Yang L."/>
            <person name="Pan H."/>
            <person name="Jiang H."/>
            <person name="Wei Q."/>
            <person name="Fang M."/>
            <person name="Yu H."/>
            <person name="Zhu C."/>
            <person name="Cai Y."/>
            <person name="He Y."/>
            <person name="Gan X."/>
            <person name="Zeng H."/>
            <person name="Yu D."/>
            <person name="Zhu Y."/>
            <person name="Jiang H."/>
            <person name="Qiu Q."/>
            <person name="Yang H."/>
            <person name="Zhang Y.E."/>
            <person name="Wang W."/>
            <person name="Zhu M."/>
            <person name="He S."/>
            <person name="Zhang G."/>
        </authorList>
    </citation>
    <scope>NUCLEOTIDE SEQUENCE</scope>
    <source>
        <strain evidence="3">Pddl_001</strain>
    </source>
</reference>
<feature type="compositionally biased region" description="Basic and acidic residues" evidence="2">
    <location>
        <begin position="232"/>
        <end position="256"/>
    </location>
</feature>
<feature type="compositionally biased region" description="Polar residues" evidence="2">
    <location>
        <begin position="207"/>
        <end position="216"/>
    </location>
</feature>
<gene>
    <name evidence="3" type="primary">Ch033</name>
    <name evidence="3" type="ORF">GTO93_0002934</name>
</gene>
<accession>A0ABS2XNL1</accession>
<proteinExistence type="inferred from homology"/>
<feature type="non-terminal residue" evidence="3">
    <location>
        <position position="1"/>
    </location>
</feature>
<evidence type="ECO:0000256" key="2">
    <source>
        <dbReference type="SAM" id="MobiDB-lite"/>
    </source>
</evidence>
<feature type="region of interest" description="Disordered" evidence="2">
    <location>
        <begin position="186"/>
        <end position="267"/>
    </location>
</feature>
<comment type="caution">
    <text evidence="3">The sequence shown here is derived from an EMBL/GenBank/DDBJ whole genome shotgun (WGS) entry which is preliminary data.</text>
</comment>
<dbReference type="EMBL" id="JAAWVQ010054779">
    <property type="protein sequence ID" value="MBN3275896.1"/>
    <property type="molecule type" value="Genomic_DNA"/>
</dbReference>
<dbReference type="PANTHER" id="PTHR13602">
    <property type="entry name" value="UPF0488 PROTEIN C8ORF33"/>
    <property type="match status" value="1"/>
</dbReference>
<feature type="compositionally biased region" description="Basic residues" evidence="2">
    <location>
        <begin position="221"/>
        <end position="230"/>
    </location>
</feature>
<feature type="region of interest" description="Disordered" evidence="2">
    <location>
        <begin position="86"/>
        <end position="174"/>
    </location>
</feature>
<protein>
    <submittedName>
        <fullName evidence="3">CH033 protein</fullName>
    </submittedName>
</protein>
<feature type="non-terminal residue" evidence="3">
    <location>
        <position position="407"/>
    </location>
</feature>
<feature type="compositionally biased region" description="Polar residues" evidence="2">
    <location>
        <begin position="161"/>
        <end position="170"/>
    </location>
</feature>
<sequence>MLALCWHAHNPCCNTDMEMQVPRGTFQDELDWCIQQLENGSLTLNPRPHAEETQRVLSLLQSQRATFVRKRQLMQKIFGDYRQKMAEEHKQQEGEAPLGEAVSGSFSTSREQRAKEGWGFMPSDNSFAFNFFPGSTGEDGSEPGSGAPEESLETQPAPVSPGTSNSNPQEPQGADFAFNFQIPSEEAEGQETAPQSNLPDPGKGSSVKPQVESQGGETKPSKKKKKKAASNKKQEAEETDVNKKQRMESQGKEASRAEQPALSSEQQLSRELDWCIEQLELGLKTQKSTPKQVEEAVRAVRTLRSSKAPLAKKRQVMRTMLGDYRKKMEVERLNQVKLIQTASKSARVSAVTKLPKSQVLHKRGSLKAQEGPKEPGCSEASGEGAQGSSTEGFKFTPAQEEFRFNFF</sequence>
<dbReference type="PANTHER" id="PTHR13602:SF2">
    <property type="entry name" value="UPF0488 PROTEIN C8ORF33"/>
    <property type="match status" value="1"/>
</dbReference>
<name>A0ABS2XNL1_POLSP</name>
<feature type="region of interest" description="Disordered" evidence="2">
    <location>
        <begin position="352"/>
        <end position="397"/>
    </location>
</feature>
<feature type="compositionally biased region" description="Low complexity" evidence="2">
    <location>
        <begin position="378"/>
        <end position="392"/>
    </location>
</feature>
<organism evidence="3 4">
    <name type="scientific">Polyodon spathula</name>
    <name type="common">North American paddlefish</name>
    <name type="synonym">Squalus spathula</name>
    <dbReference type="NCBI Taxonomy" id="7913"/>
    <lineage>
        <taxon>Eukaryota</taxon>
        <taxon>Metazoa</taxon>
        <taxon>Chordata</taxon>
        <taxon>Craniata</taxon>
        <taxon>Vertebrata</taxon>
        <taxon>Euteleostomi</taxon>
        <taxon>Actinopterygii</taxon>
        <taxon>Chondrostei</taxon>
        <taxon>Acipenseriformes</taxon>
        <taxon>Polyodontidae</taxon>
        <taxon>Polyodon</taxon>
    </lineage>
</organism>
<evidence type="ECO:0000313" key="4">
    <source>
        <dbReference type="Proteomes" id="UP001166093"/>
    </source>
</evidence>
<comment type="similarity">
    <text evidence="1">Belongs to the UPF0488 family.</text>
</comment>